<dbReference type="PROSITE" id="PS51762">
    <property type="entry name" value="GH16_2"/>
    <property type="match status" value="1"/>
</dbReference>
<evidence type="ECO:0000313" key="5">
    <source>
        <dbReference type="Proteomes" id="UP000267077"/>
    </source>
</evidence>
<dbReference type="CDD" id="cd02182">
    <property type="entry name" value="GH16_Strep_laminarinase_like"/>
    <property type="match status" value="1"/>
</dbReference>
<dbReference type="InterPro" id="IPR000757">
    <property type="entry name" value="Beta-glucanase-like"/>
</dbReference>
<organism evidence="4 5">
    <name type="scientific">Dyella dinghuensis</name>
    <dbReference type="NCBI Taxonomy" id="1920169"/>
    <lineage>
        <taxon>Bacteria</taxon>
        <taxon>Pseudomonadati</taxon>
        <taxon>Pseudomonadota</taxon>
        <taxon>Gammaproteobacteria</taxon>
        <taxon>Lysobacterales</taxon>
        <taxon>Rhodanobacteraceae</taxon>
        <taxon>Dyella</taxon>
    </lineage>
</organism>
<evidence type="ECO:0000259" key="3">
    <source>
        <dbReference type="PROSITE" id="PS51762"/>
    </source>
</evidence>
<dbReference type="Proteomes" id="UP000267077">
    <property type="component" value="Unassembled WGS sequence"/>
</dbReference>
<dbReference type="GO" id="GO:0005975">
    <property type="term" value="P:carbohydrate metabolic process"/>
    <property type="evidence" value="ECO:0007669"/>
    <property type="project" value="InterPro"/>
</dbReference>
<evidence type="ECO:0000256" key="2">
    <source>
        <dbReference type="SAM" id="MobiDB-lite"/>
    </source>
</evidence>
<comment type="similarity">
    <text evidence="1">Belongs to the glycosyl hydrolase 16 family.</text>
</comment>
<gene>
    <name evidence="4" type="ORF">EKH79_18065</name>
</gene>
<dbReference type="OrthoDB" id="9809583at2"/>
<protein>
    <submittedName>
        <fullName evidence="4">Glycosyl hydrolase family protein</fullName>
    </submittedName>
</protein>
<evidence type="ECO:0000313" key="4">
    <source>
        <dbReference type="EMBL" id="RUL61655.1"/>
    </source>
</evidence>
<feature type="compositionally biased region" description="Low complexity" evidence="2">
    <location>
        <begin position="301"/>
        <end position="314"/>
    </location>
</feature>
<reference evidence="4 5" key="1">
    <citation type="submission" date="2018-12" db="EMBL/GenBank/DDBJ databases">
        <title>Dyella dinghuensis sp. nov. DHOA06 and Dyella choica sp. nov. 4M-K27, isolated from forest soil.</title>
        <authorList>
            <person name="Qiu L.-H."/>
            <person name="Gao Z.-H."/>
        </authorList>
    </citation>
    <scope>NUCLEOTIDE SEQUENCE [LARGE SCALE GENOMIC DNA]</scope>
    <source>
        <strain evidence="4 5">DHOA06</strain>
    </source>
</reference>
<dbReference type="GO" id="GO:0004553">
    <property type="term" value="F:hydrolase activity, hydrolyzing O-glycosyl compounds"/>
    <property type="evidence" value="ECO:0007669"/>
    <property type="project" value="InterPro"/>
</dbReference>
<dbReference type="PANTHER" id="PTHR10963">
    <property type="entry name" value="GLYCOSYL HYDROLASE-RELATED"/>
    <property type="match status" value="1"/>
</dbReference>
<proteinExistence type="inferred from homology"/>
<keyword evidence="4" id="KW-0378">Hydrolase</keyword>
<feature type="region of interest" description="Disordered" evidence="2">
    <location>
        <begin position="290"/>
        <end position="314"/>
    </location>
</feature>
<name>A0A432LPE5_9GAMM</name>
<dbReference type="SUPFAM" id="SSF49899">
    <property type="entry name" value="Concanavalin A-like lectins/glucanases"/>
    <property type="match status" value="1"/>
</dbReference>
<dbReference type="EMBL" id="RYZR01000008">
    <property type="protein sequence ID" value="RUL61655.1"/>
    <property type="molecule type" value="Genomic_DNA"/>
</dbReference>
<sequence>MGLSTTVFAGSIPTPQGWNLVWGDDFSGPAGSAPSSDNWRIDLGHSYPNGPVNWGTSEIESFTADASNLHLDGQGHLLIIPLRDANGQWTSGRVETIRDNFMAPDGGALRLEARVQMPDVIGQKALGYWPAFWALGSNYRTNGAWPLAGEFDIMENVNGLDNVWGILHCGTNPGGPCGEPFGIGSHLPCPHEACTVSFHTYTFEWDRSITPERLRWFVDGQLVNQVGENQLPASTWRELTDQRGYFLILDLAIGGGFSFAMSGRPTPTADTEPGHPMMVDYVAVWTRPGTGEKKPAVKDMSATGPTPASSTSKR</sequence>
<dbReference type="InterPro" id="IPR013320">
    <property type="entry name" value="ConA-like_dom_sf"/>
</dbReference>
<dbReference type="PANTHER" id="PTHR10963:SF60">
    <property type="entry name" value="GRAM-NEGATIVE BACTERIA-BINDING PROTEIN 1-RELATED"/>
    <property type="match status" value="1"/>
</dbReference>
<keyword evidence="5" id="KW-1185">Reference proteome</keyword>
<feature type="domain" description="GH16" evidence="3">
    <location>
        <begin position="7"/>
        <end position="290"/>
    </location>
</feature>
<evidence type="ECO:0000256" key="1">
    <source>
        <dbReference type="ARBA" id="ARBA00006865"/>
    </source>
</evidence>
<dbReference type="InterPro" id="IPR050546">
    <property type="entry name" value="Glycosyl_Hydrlase_16"/>
</dbReference>
<dbReference type="Gene3D" id="2.60.120.200">
    <property type="match status" value="1"/>
</dbReference>
<accession>A0A432LPE5</accession>
<comment type="caution">
    <text evidence="4">The sequence shown here is derived from an EMBL/GenBank/DDBJ whole genome shotgun (WGS) entry which is preliminary data.</text>
</comment>
<dbReference type="AlphaFoldDB" id="A0A432LPE5"/>
<dbReference type="Pfam" id="PF00722">
    <property type="entry name" value="Glyco_hydro_16"/>
    <property type="match status" value="1"/>
</dbReference>